<protein>
    <recommendedName>
        <fullName evidence="1">RNase H type-1 domain-containing protein</fullName>
    </recommendedName>
</protein>
<dbReference type="SUPFAM" id="SSF53098">
    <property type="entry name" value="Ribonuclease H-like"/>
    <property type="match status" value="1"/>
</dbReference>
<dbReference type="GO" id="GO:0004523">
    <property type="term" value="F:RNA-DNA hybrid ribonuclease activity"/>
    <property type="evidence" value="ECO:0007669"/>
    <property type="project" value="InterPro"/>
</dbReference>
<dbReference type="Gene3D" id="3.30.420.10">
    <property type="entry name" value="Ribonuclease H-like superfamily/Ribonuclease H"/>
    <property type="match status" value="1"/>
</dbReference>
<feature type="domain" description="RNase H type-1" evidence="1">
    <location>
        <begin position="455"/>
        <end position="548"/>
    </location>
</feature>
<dbReference type="AlphaFoldDB" id="A0A7J7NWK7"/>
<dbReference type="InterPro" id="IPR036397">
    <property type="entry name" value="RNaseH_sf"/>
</dbReference>
<dbReference type="PANTHER" id="PTHR33710">
    <property type="entry name" value="BNAC02G09200D PROTEIN"/>
    <property type="match status" value="1"/>
</dbReference>
<dbReference type="Gene3D" id="3.60.10.10">
    <property type="entry name" value="Endonuclease/exonuclease/phosphatase"/>
    <property type="match status" value="1"/>
</dbReference>
<dbReference type="OrthoDB" id="1742140at2759"/>
<dbReference type="InterPro" id="IPR036691">
    <property type="entry name" value="Endo/exonu/phosph_ase_sf"/>
</dbReference>
<dbReference type="InterPro" id="IPR002156">
    <property type="entry name" value="RNaseH_domain"/>
</dbReference>
<comment type="caution">
    <text evidence="2">The sequence shown here is derived from an EMBL/GenBank/DDBJ whole genome shotgun (WGS) entry which is preliminary data.</text>
</comment>
<sequence length="548" mass="62230">MEREVIFFDNGLSYPNILVLWRKGLTKPVVLACSKQHISVMFENVMVSCLHAECSDIRRRELWRDLTVIGSSNLSWIVVGEFNIFLRAGEKKGSRGVRWRAVEEFQDFLNNSCLLEANSSGSEHTWYNGKMGNNRILCKLDRMLCNQAWSNLFPGWKYKVMARVNSDHSPLPGWNVGGEREFGSAFRRRSSFSYCMGIYKWPASVINEEERILRNFFWYGEPDSRKACVVAWDKDEWSKFMRAKFISKSSNFSRITKGSSIWVGVRGAIKDVHAHSGVDIQTIKINKNKANRRVWKPDLMGKFSVKGASEAIQNQDFVTERFIRMIKFKQKVLLWPLDAAYARSALNPYSTCSRNFLSVAGNSMSPYLKDLWTGAVWHGSNLIWQARNKCLFEDLKFTLANEKRKWLIQIHDSVVLSTGLIFNNQSDLGILHRLGVAVHPNKHPLAKSCFWELPRIGEIKINTDGAAKGNLGKGGIGCIFRDCNGNVLGTLSKGLGLVTNFMAKCEAIIHGVEFAALFGWLIEWIESNSTTAVQAFKSNNIPWILEAA</sequence>
<gene>
    <name evidence="2" type="ORF">GIB67_031766</name>
</gene>
<dbReference type="InterPro" id="IPR044730">
    <property type="entry name" value="RNase_H-like_dom_plant"/>
</dbReference>
<dbReference type="GO" id="GO:0003676">
    <property type="term" value="F:nucleic acid binding"/>
    <property type="evidence" value="ECO:0007669"/>
    <property type="project" value="InterPro"/>
</dbReference>
<dbReference type="CDD" id="cd06222">
    <property type="entry name" value="RNase_H_like"/>
    <property type="match status" value="1"/>
</dbReference>
<proteinExistence type="predicted"/>
<keyword evidence="3" id="KW-1185">Reference proteome</keyword>
<evidence type="ECO:0000313" key="2">
    <source>
        <dbReference type="EMBL" id="KAF6171440.1"/>
    </source>
</evidence>
<dbReference type="InterPro" id="IPR012337">
    <property type="entry name" value="RNaseH-like_sf"/>
</dbReference>
<organism evidence="2 3">
    <name type="scientific">Kingdonia uniflora</name>
    <dbReference type="NCBI Taxonomy" id="39325"/>
    <lineage>
        <taxon>Eukaryota</taxon>
        <taxon>Viridiplantae</taxon>
        <taxon>Streptophyta</taxon>
        <taxon>Embryophyta</taxon>
        <taxon>Tracheophyta</taxon>
        <taxon>Spermatophyta</taxon>
        <taxon>Magnoliopsida</taxon>
        <taxon>Ranunculales</taxon>
        <taxon>Circaeasteraceae</taxon>
        <taxon>Kingdonia</taxon>
    </lineage>
</organism>
<dbReference type="PANTHER" id="PTHR33710:SF71">
    <property type="entry name" value="ENDONUCLEASE_EXONUCLEASE_PHOSPHATASE DOMAIN-CONTAINING PROTEIN"/>
    <property type="match status" value="1"/>
</dbReference>
<accession>A0A7J7NWK7</accession>
<dbReference type="Pfam" id="PF13456">
    <property type="entry name" value="RVT_3"/>
    <property type="match status" value="1"/>
</dbReference>
<reference evidence="2 3" key="1">
    <citation type="journal article" date="2020" name="IScience">
        <title>Genome Sequencing of the Endangered Kingdonia uniflora (Circaeasteraceae, Ranunculales) Reveals Potential Mechanisms of Evolutionary Specialization.</title>
        <authorList>
            <person name="Sun Y."/>
            <person name="Deng T."/>
            <person name="Zhang A."/>
            <person name="Moore M.J."/>
            <person name="Landis J.B."/>
            <person name="Lin N."/>
            <person name="Zhang H."/>
            <person name="Zhang X."/>
            <person name="Huang J."/>
            <person name="Zhang X."/>
            <person name="Sun H."/>
            <person name="Wang H."/>
        </authorList>
    </citation>
    <scope>NUCLEOTIDE SEQUENCE [LARGE SCALE GENOMIC DNA]</scope>
    <source>
        <strain evidence="2">TB1705</strain>
        <tissue evidence="2">Leaf</tissue>
    </source>
</reference>
<name>A0A7J7NWK7_9MAGN</name>
<dbReference type="EMBL" id="JACGCM010000490">
    <property type="protein sequence ID" value="KAF6171440.1"/>
    <property type="molecule type" value="Genomic_DNA"/>
</dbReference>
<dbReference type="PROSITE" id="PS50879">
    <property type="entry name" value="RNASE_H_1"/>
    <property type="match status" value="1"/>
</dbReference>
<dbReference type="SUPFAM" id="SSF56219">
    <property type="entry name" value="DNase I-like"/>
    <property type="match status" value="1"/>
</dbReference>
<evidence type="ECO:0000259" key="1">
    <source>
        <dbReference type="PROSITE" id="PS50879"/>
    </source>
</evidence>
<dbReference type="Proteomes" id="UP000541444">
    <property type="component" value="Unassembled WGS sequence"/>
</dbReference>
<evidence type="ECO:0000313" key="3">
    <source>
        <dbReference type="Proteomes" id="UP000541444"/>
    </source>
</evidence>